<dbReference type="InterPro" id="IPR015421">
    <property type="entry name" value="PyrdxlP-dep_Trfase_major"/>
</dbReference>
<proteinExistence type="inferred from homology"/>
<name>A0ABV8GHN4_9ACTN</name>
<organism evidence="3 4">
    <name type="scientific">Nonomuraea purpurea</name>
    <dbReference type="NCBI Taxonomy" id="1849276"/>
    <lineage>
        <taxon>Bacteria</taxon>
        <taxon>Bacillati</taxon>
        <taxon>Actinomycetota</taxon>
        <taxon>Actinomycetes</taxon>
        <taxon>Streptosporangiales</taxon>
        <taxon>Streptosporangiaceae</taxon>
        <taxon>Nonomuraea</taxon>
    </lineage>
</organism>
<gene>
    <name evidence="3" type="ORF">ACFOY2_35185</name>
</gene>
<evidence type="ECO:0000313" key="3">
    <source>
        <dbReference type="EMBL" id="MFC4012525.1"/>
    </source>
</evidence>
<keyword evidence="4" id="KW-1185">Reference proteome</keyword>
<evidence type="ECO:0000256" key="2">
    <source>
        <dbReference type="RuleBase" id="RU004508"/>
    </source>
</evidence>
<protein>
    <submittedName>
        <fullName evidence="3">DegT/DnrJ/EryC1/StrS family aminotransferase</fullName>
    </submittedName>
</protein>
<reference evidence="4" key="1">
    <citation type="journal article" date="2019" name="Int. J. Syst. Evol. Microbiol.">
        <title>The Global Catalogue of Microorganisms (GCM) 10K type strain sequencing project: providing services to taxonomists for standard genome sequencing and annotation.</title>
        <authorList>
            <consortium name="The Broad Institute Genomics Platform"/>
            <consortium name="The Broad Institute Genome Sequencing Center for Infectious Disease"/>
            <person name="Wu L."/>
            <person name="Ma J."/>
        </authorList>
    </citation>
    <scope>NUCLEOTIDE SEQUENCE [LARGE SCALE GENOMIC DNA]</scope>
    <source>
        <strain evidence="4">TBRC 1276</strain>
    </source>
</reference>
<dbReference type="Gene3D" id="3.40.640.10">
    <property type="entry name" value="Type I PLP-dependent aspartate aminotransferase-like (Major domain)"/>
    <property type="match status" value="1"/>
</dbReference>
<dbReference type="Pfam" id="PF01041">
    <property type="entry name" value="DegT_DnrJ_EryC1"/>
    <property type="match status" value="1"/>
</dbReference>
<dbReference type="Proteomes" id="UP001595851">
    <property type="component" value="Unassembled WGS sequence"/>
</dbReference>
<comment type="similarity">
    <text evidence="2">Belongs to the DegT/DnrJ/EryC1 family.</text>
</comment>
<dbReference type="PANTHER" id="PTHR30244:SF34">
    <property type="entry name" value="DTDP-4-AMINO-4,6-DIDEOXYGALACTOSE TRANSAMINASE"/>
    <property type="match status" value="1"/>
</dbReference>
<dbReference type="GO" id="GO:0008483">
    <property type="term" value="F:transaminase activity"/>
    <property type="evidence" value="ECO:0007669"/>
    <property type="project" value="UniProtKB-KW"/>
</dbReference>
<dbReference type="SUPFAM" id="SSF53383">
    <property type="entry name" value="PLP-dependent transferases"/>
    <property type="match status" value="1"/>
</dbReference>
<evidence type="ECO:0000313" key="4">
    <source>
        <dbReference type="Proteomes" id="UP001595851"/>
    </source>
</evidence>
<keyword evidence="3" id="KW-0032">Aminotransferase</keyword>
<comment type="cofactor">
    <cofactor evidence="1">
        <name>pyridoxal 5'-phosphate</name>
        <dbReference type="ChEBI" id="CHEBI:597326"/>
    </cofactor>
</comment>
<keyword evidence="3" id="KW-0808">Transferase</keyword>
<dbReference type="InterPro" id="IPR000653">
    <property type="entry name" value="DegT/StrS_aminotransferase"/>
</dbReference>
<sequence length="399" mass="44093">MAWPVAEHVMTVEAAMSIRLGRQCLHVPSARLGLYLALRHWLSPGDRLLLSPTNCETVLFVILAAGLNPVMAPISTRDGNIDLAKVDWAGLSGVLTTHLYGQPDQVAELEEACRSRGVTLIDDAAHALGIDVAGRPLGTFGDVGVLSLAKHARAMSGGFLTSADTAKLAEAKVTRDALLQPGAWQDQILGVLRPMAREAITKARLVRPVWQAMTSLGITRWTGHRLAIREQELRSALRVAGTDEDAGLTSLNRWLSIDLTKWRMRQAGLLRHYQMTRLRAADRERERRITGVRVLRATPWAAEGVREAEALPLLRVPLLVRRRDDVVRALERRGVVPGFIYDPPLNDYLTGMRPAPTPAHARWWTRHVLPVDPLRAHRMVRLLTELGTTPASVPDDLGN</sequence>
<dbReference type="PANTHER" id="PTHR30244">
    <property type="entry name" value="TRANSAMINASE"/>
    <property type="match status" value="1"/>
</dbReference>
<dbReference type="EMBL" id="JBHSBI010000022">
    <property type="protein sequence ID" value="MFC4012525.1"/>
    <property type="molecule type" value="Genomic_DNA"/>
</dbReference>
<dbReference type="RefSeq" id="WP_379532429.1">
    <property type="nucleotide sequence ID" value="NZ_JBHSBI010000022.1"/>
</dbReference>
<evidence type="ECO:0000256" key="1">
    <source>
        <dbReference type="ARBA" id="ARBA00001933"/>
    </source>
</evidence>
<accession>A0ABV8GHN4</accession>
<keyword evidence="2" id="KW-0663">Pyridoxal phosphate</keyword>
<dbReference type="InterPro" id="IPR015424">
    <property type="entry name" value="PyrdxlP-dep_Trfase"/>
</dbReference>
<comment type="caution">
    <text evidence="3">The sequence shown here is derived from an EMBL/GenBank/DDBJ whole genome shotgun (WGS) entry which is preliminary data.</text>
</comment>